<evidence type="ECO:0000313" key="2">
    <source>
        <dbReference type="EMBL" id="GFR33626.1"/>
    </source>
</evidence>
<keyword evidence="3" id="KW-1185">Reference proteome</keyword>
<comment type="caution">
    <text evidence="2">The sequence shown here is derived from an EMBL/GenBank/DDBJ whole genome shotgun (WGS) entry which is preliminary data.</text>
</comment>
<organism evidence="2 3">
    <name type="scientific">Trichonephila clavata</name>
    <name type="common">Joro spider</name>
    <name type="synonym">Nephila clavata</name>
    <dbReference type="NCBI Taxonomy" id="2740835"/>
    <lineage>
        <taxon>Eukaryota</taxon>
        <taxon>Metazoa</taxon>
        <taxon>Ecdysozoa</taxon>
        <taxon>Arthropoda</taxon>
        <taxon>Chelicerata</taxon>
        <taxon>Arachnida</taxon>
        <taxon>Araneae</taxon>
        <taxon>Araneomorphae</taxon>
        <taxon>Entelegynae</taxon>
        <taxon>Araneoidea</taxon>
        <taxon>Nephilidae</taxon>
        <taxon>Trichonephila</taxon>
    </lineage>
</organism>
<sequence>MCKDYFLNALKVRKEEINELNYFINCLHFRKYQLPSKESAVVTICRQLLVKLLKMRMREVRNVESIFVKLIDAEEDIVSAVPKVYSFSKDVYTSFLQELEDQYNSFQAISVKIPDVYLLPDYKELYQELKQLEEANIQKVEETVLKFQEREHFIDIEVFSLCSKLFKNAVEDRKKEFDELVNDFDLLEATEVDDADFEGIEMINNCRNVFLTSIVLREKEIEVLENGMKKSSDFSIIQILLSESEKNEEIDEVLPVVYSLKDIFEVVSLGLKQKHNQESDDPTTAKNLEIYSTLEEFLSMAFDFKQKEVEIPFADLKKDLENILSSMIRELKERENKRILKCKRHLQ</sequence>
<feature type="non-terminal residue" evidence="2">
    <location>
        <position position="1"/>
    </location>
</feature>
<evidence type="ECO:0000313" key="3">
    <source>
        <dbReference type="Proteomes" id="UP000887116"/>
    </source>
</evidence>
<accession>A0A8X6M4A8</accession>
<dbReference type="EMBL" id="BMAO01039784">
    <property type="protein sequence ID" value="GFR33626.1"/>
    <property type="molecule type" value="Genomic_DNA"/>
</dbReference>
<reference evidence="2" key="1">
    <citation type="submission" date="2020-07" db="EMBL/GenBank/DDBJ databases">
        <title>Multicomponent nature underlies the extraordinary mechanical properties of spider dragline silk.</title>
        <authorList>
            <person name="Kono N."/>
            <person name="Nakamura H."/>
            <person name="Mori M."/>
            <person name="Yoshida Y."/>
            <person name="Ohtoshi R."/>
            <person name="Malay A.D."/>
            <person name="Moran D.A.P."/>
            <person name="Tomita M."/>
            <person name="Numata K."/>
            <person name="Arakawa K."/>
        </authorList>
    </citation>
    <scope>NUCLEOTIDE SEQUENCE</scope>
</reference>
<dbReference type="AlphaFoldDB" id="A0A8X6M4A8"/>
<dbReference type="OrthoDB" id="6436793at2759"/>
<gene>
    <name evidence="2" type="primary">AVEN_98780_2</name>
    <name evidence="2" type="ORF">TNCT_288841</name>
</gene>
<dbReference type="Proteomes" id="UP000887116">
    <property type="component" value="Unassembled WGS sequence"/>
</dbReference>
<name>A0A8X6M4A8_TRICU</name>
<evidence type="ECO:0000256" key="1">
    <source>
        <dbReference type="SAM" id="Coils"/>
    </source>
</evidence>
<feature type="coiled-coil region" evidence="1">
    <location>
        <begin position="122"/>
        <end position="150"/>
    </location>
</feature>
<protein>
    <submittedName>
        <fullName evidence="2">PID domain-containing protein</fullName>
    </submittedName>
</protein>
<proteinExistence type="predicted"/>
<keyword evidence="1" id="KW-0175">Coiled coil</keyword>